<keyword evidence="1" id="KW-1133">Transmembrane helix</keyword>
<evidence type="ECO:0000313" key="2">
    <source>
        <dbReference type="EMBL" id="WOC12264.1"/>
    </source>
</evidence>
<feature type="transmembrane region" description="Helical" evidence="1">
    <location>
        <begin position="60"/>
        <end position="80"/>
    </location>
</feature>
<feature type="transmembrane region" description="Helical" evidence="1">
    <location>
        <begin position="86"/>
        <end position="108"/>
    </location>
</feature>
<gene>
    <name evidence="2" type="ORF">MP11Mi_13490</name>
</gene>
<accession>A0AA97CW50</accession>
<evidence type="ECO:0008006" key="3">
    <source>
        <dbReference type="Google" id="ProtNLM"/>
    </source>
</evidence>
<dbReference type="EMBL" id="CP128986">
    <property type="protein sequence ID" value="WOC12264.1"/>
    <property type="molecule type" value="Genomic_DNA"/>
</dbReference>
<name>A0AA97CW50_9ACTN</name>
<keyword evidence="1" id="KW-0472">Membrane</keyword>
<reference evidence="2" key="1">
    <citation type="submission" date="2023-06" db="EMBL/GenBank/DDBJ databases">
        <title>Gordonia sp. nov. and Pseudochrobactrum sp. nov., two species isolated from the burying beetle Nicrophorus vespilloides.</title>
        <authorList>
            <person name="Poehlein A."/>
            <person name="Guzman J."/>
            <person name="Daniel R."/>
            <person name="Vilcinskas A."/>
        </authorList>
    </citation>
    <scope>NUCLEOTIDE SEQUENCE</scope>
    <source>
        <strain evidence="2">MP11Mi</strain>
    </source>
</reference>
<dbReference type="InterPro" id="IPR025962">
    <property type="entry name" value="SdpI/YhfL"/>
</dbReference>
<feature type="transmembrane region" description="Helical" evidence="1">
    <location>
        <begin position="6"/>
        <end position="30"/>
    </location>
</feature>
<evidence type="ECO:0000256" key="1">
    <source>
        <dbReference type="SAM" id="Phobius"/>
    </source>
</evidence>
<dbReference type="AlphaFoldDB" id="A0AA97CW50"/>
<sequence length="181" mass="18007">MKAVQILSIVSGVLALMLAVFWAGVGISGLSGRLERNRWFGVRSDETMRSAEAFALGNKVAAPGFLAAALVLLIGGVLAFGGNFGFLFGFGAMIAAFVIAAVTAGVGVRVAATVPEPEDESGGCSADCCSGGTHEQNADPHSDASGTGDDPAADCGTAGCGSCALQGMCTTEPPQPADAAH</sequence>
<organism evidence="2">
    <name type="scientific">Gordonia sp. MP11Mi</name>
    <dbReference type="NCBI Taxonomy" id="3022769"/>
    <lineage>
        <taxon>Bacteria</taxon>
        <taxon>Bacillati</taxon>
        <taxon>Actinomycetota</taxon>
        <taxon>Actinomycetes</taxon>
        <taxon>Mycobacteriales</taxon>
        <taxon>Gordoniaceae</taxon>
        <taxon>Gordonia</taxon>
    </lineage>
</organism>
<protein>
    <recommendedName>
        <fullName evidence="3">SdpI family protein</fullName>
    </recommendedName>
</protein>
<keyword evidence="1" id="KW-0812">Transmembrane</keyword>
<proteinExistence type="predicted"/>
<dbReference type="Pfam" id="PF13630">
    <property type="entry name" value="SdpI"/>
    <property type="match status" value="1"/>
</dbReference>